<protein>
    <submittedName>
        <fullName evidence="2">Uncharacterized protein</fullName>
    </submittedName>
</protein>
<proteinExistence type="predicted"/>
<evidence type="ECO:0000313" key="3">
    <source>
        <dbReference type="Proteomes" id="UP000824007"/>
    </source>
</evidence>
<comment type="caution">
    <text evidence="2">The sequence shown here is derived from an EMBL/GenBank/DDBJ whole genome shotgun (WGS) entry which is preliminary data.</text>
</comment>
<reference evidence="2" key="2">
    <citation type="submission" date="2021-04" db="EMBL/GenBank/DDBJ databases">
        <authorList>
            <person name="Gilroy R."/>
        </authorList>
    </citation>
    <scope>NUCLEOTIDE SEQUENCE</scope>
    <source>
        <strain evidence="2">ChiSxjej3B15-24422</strain>
    </source>
</reference>
<dbReference type="Proteomes" id="UP000824007">
    <property type="component" value="Unassembled WGS sequence"/>
</dbReference>
<name>A0A9D1YND6_9FIRM</name>
<reference evidence="2" key="1">
    <citation type="journal article" date="2021" name="PeerJ">
        <title>Extensive microbial diversity within the chicken gut microbiome revealed by metagenomics and culture.</title>
        <authorList>
            <person name="Gilroy R."/>
            <person name="Ravi A."/>
            <person name="Getino M."/>
            <person name="Pursley I."/>
            <person name="Horton D.L."/>
            <person name="Alikhan N.F."/>
            <person name="Baker D."/>
            <person name="Gharbi K."/>
            <person name="Hall N."/>
            <person name="Watson M."/>
            <person name="Adriaenssens E.M."/>
            <person name="Foster-Nyarko E."/>
            <person name="Jarju S."/>
            <person name="Secka A."/>
            <person name="Antonio M."/>
            <person name="Oren A."/>
            <person name="Chaudhuri R.R."/>
            <person name="La Ragione R."/>
            <person name="Hildebrand F."/>
            <person name="Pallen M.J."/>
        </authorList>
    </citation>
    <scope>NUCLEOTIDE SEQUENCE</scope>
    <source>
        <strain evidence="2">ChiSxjej3B15-24422</strain>
    </source>
</reference>
<organism evidence="2 3">
    <name type="scientific">Candidatus Eisenbergiella pullistercoris</name>
    <dbReference type="NCBI Taxonomy" id="2838555"/>
    <lineage>
        <taxon>Bacteria</taxon>
        <taxon>Bacillati</taxon>
        <taxon>Bacillota</taxon>
        <taxon>Clostridia</taxon>
        <taxon>Lachnospirales</taxon>
        <taxon>Lachnospiraceae</taxon>
        <taxon>Eisenbergiella</taxon>
    </lineage>
</organism>
<gene>
    <name evidence="2" type="ORF">H9831_04550</name>
</gene>
<evidence type="ECO:0000256" key="1">
    <source>
        <dbReference type="SAM" id="MobiDB-lite"/>
    </source>
</evidence>
<feature type="region of interest" description="Disordered" evidence="1">
    <location>
        <begin position="1"/>
        <end position="21"/>
    </location>
</feature>
<evidence type="ECO:0000313" key="2">
    <source>
        <dbReference type="EMBL" id="HIY59938.1"/>
    </source>
</evidence>
<dbReference type="EMBL" id="DXDD01000058">
    <property type="protein sequence ID" value="HIY59938.1"/>
    <property type="molecule type" value="Genomic_DNA"/>
</dbReference>
<dbReference type="AlphaFoldDB" id="A0A9D1YND6"/>
<sequence>MEGMTAGKVFSGKESLPRTELELSGLDPDALGFMKAAERRRALERAGLDPDQYDF</sequence>
<accession>A0A9D1YND6</accession>